<evidence type="ECO:0000256" key="3">
    <source>
        <dbReference type="ARBA" id="ARBA00022737"/>
    </source>
</evidence>
<dbReference type="Gene3D" id="3.80.10.10">
    <property type="entry name" value="Ribonuclease Inhibitor"/>
    <property type="match status" value="1"/>
</dbReference>
<name>A0A5J9T0N7_9POAL</name>
<evidence type="ECO:0000256" key="2">
    <source>
        <dbReference type="ARBA" id="ARBA00022729"/>
    </source>
</evidence>
<dbReference type="EMBL" id="RWGY01000066">
    <property type="protein sequence ID" value="TVU04361.1"/>
    <property type="molecule type" value="Genomic_DNA"/>
</dbReference>
<reference evidence="6 7" key="1">
    <citation type="journal article" date="2019" name="Sci. Rep.">
        <title>A high-quality genome of Eragrostis curvula grass provides insights into Poaceae evolution and supports new strategies to enhance forage quality.</title>
        <authorList>
            <person name="Carballo J."/>
            <person name="Santos B.A.C.M."/>
            <person name="Zappacosta D."/>
            <person name="Garbus I."/>
            <person name="Selva J.P."/>
            <person name="Gallo C.A."/>
            <person name="Diaz A."/>
            <person name="Albertini E."/>
            <person name="Caccamo M."/>
            <person name="Echenique V."/>
        </authorList>
    </citation>
    <scope>NUCLEOTIDE SEQUENCE [LARGE SCALE GENOMIC DNA]</scope>
    <source>
        <strain evidence="7">cv. Victoria</strain>
        <tissue evidence="6">Leaf</tissue>
    </source>
</reference>
<keyword evidence="4" id="KW-0472">Membrane</keyword>
<keyword evidence="3" id="KW-0677">Repeat</keyword>
<gene>
    <name evidence="6" type="ORF">EJB05_50072</name>
</gene>
<feature type="transmembrane region" description="Helical" evidence="4">
    <location>
        <begin position="220"/>
        <end position="242"/>
    </location>
</feature>
<proteinExistence type="predicted"/>
<comment type="caution">
    <text evidence="6">The sequence shown here is derived from an EMBL/GenBank/DDBJ whole genome shotgun (WGS) entry which is preliminary data.</text>
</comment>
<dbReference type="Gramene" id="TVU04361">
    <property type="protein sequence ID" value="TVU04361"/>
    <property type="gene ID" value="EJB05_50072"/>
</dbReference>
<dbReference type="PANTHER" id="PTHR48060:SF21">
    <property type="entry name" value="L DOMAIN-LIKE PROTEIN"/>
    <property type="match status" value="1"/>
</dbReference>
<keyword evidence="2" id="KW-0732">Signal</keyword>
<evidence type="ECO:0000313" key="7">
    <source>
        <dbReference type="Proteomes" id="UP000324897"/>
    </source>
</evidence>
<keyword evidence="4" id="KW-0812">Transmembrane</keyword>
<dbReference type="Pfam" id="PF08263">
    <property type="entry name" value="LRRNT_2"/>
    <property type="match status" value="1"/>
</dbReference>
<feature type="transmembrane region" description="Helical" evidence="4">
    <location>
        <begin position="114"/>
        <end position="137"/>
    </location>
</feature>
<evidence type="ECO:0000256" key="4">
    <source>
        <dbReference type="SAM" id="Phobius"/>
    </source>
</evidence>
<dbReference type="PANTHER" id="PTHR48060">
    <property type="entry name" value="DNA DAMAGE-REPAIR/TOLERATION PROTEIN DRT100"/>
    <property type="match status" value="1"/>
</dbReference>
<organism evidence="6 7">
    <name type="scientific">Eragrostis curvula</name>
    <name type="common">weeping love grass</name>
    <dbReference type="NCBI Taxonomy" id="38414"/>
    <lineage>
        <taxon>Eukaryota</taxon>
        <taxon>Viridiplantae</taxon>
        <taxon>Streptophyta</taxon>
        <taxon>Embryophyta</taxon>
        <taxon>Tracheophyta</taxon>
        <taxon>Spermatophyta</taxon>
        <taxon>Magnoliopsida</taxon>
        <taxon>Liliopsida</taxon>
        <taxon>Poales</taxon>
        <taxon>Poaceae</taxon>
        <taxon>PACMAD clade</taxon>
        <taxon>Chloridoideae</taxon>
        <taxon>Eragrostideae</taxon>
        <taxon>Eragrostidinae</taxon>
        <taxon>Eragrostis</taxon>
    </lineage>
</organism>
<dbReference type="InterPro" id="IPR032675">
    <property type="entry name" value="LRR_dom_sf"/>
</dbReference>
<dbReference type="SUPFAM" id="SSF52058">
    <property type="entry name" value="L domain-like"/>
    <property type="match status" value="1"/>
</dbReference>
<keyword evidence="7" id="KW-1185">Reference proteome</keyword>
<protein>
    <recommendedName>
        <fullName evidence="5">Leucine-rich repeat-containing N-terminal plant-type domain-containing protein</fullName>
    </recommendedName>
</protein>
<keyword evidence="4" id="KW-1133">Transmembrane helix</keyword>
<accession>A0A5J9T0N7</accession>
<feature type="non-terminal residue" evidence="6">
    <location>
        <position position="1"/>
    </location>
</feature>
<evidence type="ECO:0000256" key="1">
    <source>
        <dbReference type="ARBA" id="ARBA00022614"/>
    </source>
</evidence>
<sequence>MRRARLLLRPALLTRATSRAHLPDAPACPLALPHSPACPCTPLGQTLQVRARRARLPFPSPPSLAAAFPRVRVARLALEPDEQREGVGNREEGVGARERCAGVEESGGDFPNRFAPMVAASSFFALVLLAIFLSALVTDVASSYPSPSLTSNINGSGTDLAALLAFRRQVSDSHGVLASSWTTNVSFCRWVGVSCSRCRQRVTTLCLPNTPLQGELSPHIGNLFFLVQLNLLNTGLVGAIFFSSRAAVAALSFI</sequence>
<evidence type="ECO:0000313" key="6">
    <source>
        <dbReference type="EMBL" id="TVU04361.1"/>
    </source>
</evidence>
<keyword evidence="1" id="KW-0433">Leucine-rich repeat</keyword>
<dbReference type="InterPro" id="IPR013210">
    <property type="entry name" value="LRR_N_plant-typ"/>
</dbReference>
<dbReference type="Proteomes" id="UP000324897">
    <property type="component" value="Unassembled WGS sequence"/>
</dbReference>
<dbReference type="OrthoDB" id="1706439at2759"/>
<dbReference type="AlphaFoldDB" id="A0A5J9T0N7"/>
<dbReference type="InterPro" id="IPR053211">
    <property type="entry name" value="DNA_repair-toleration"/>
</dbReference>
<evidence type="ECO:0000259" key="5">
    <source>
        <dbReference type="Pfam" id="PF08263"/>
    </source>
</evidence>
<feature type="domain" description="Leucine-rich repeat-containing N-terminal plant-type" evidence="5">
    <location>
        <begin position="158"/>
        <end position="196"/>
    </location>
</feature>